<sequence>MDSKNVGEDGGLPDATNGLSSAPTLDQVYAAIMSQKRKAQELPPVPAALPEPVLRLRSGIGASVRNNTLEQLLLQGLTGGQEDGSLSIMRSNTMESILRDTLSGGRELQDLLLEWNHSMPEEKLVEGLASDMQAIDAAPPDVQAMRRTFTLERILSGAESDLAGMLRANHQQQQQQHFPVVQLVRQHSGAAAAASAAAGPCGGGGSEGQGSHGDAAALAMRFGAGGGSAGCRPTDRLQAPQRQESLHRLAASSGPSQQPRASSTSSVAAMGPPQPHSRTAVGSGGCGGVGGGGGGPGSGLLRAAHGSGRYGAAAAAALATPEDESSQQRSPKRHKVHHHLKAEGPPGAAPERTWSQSLLDLAKAAAALDGQDLDEDDAAGGGGDGDAIKSGPRAPESVVAEEMQHASQQRQGVEMSAGLQRDVYHPMAVSERKVEVVTAAEAPDGDRGRRMGAGGGTAGAATALPEEAASVGGVSVSINAMKLLRSLSGLRTGGWAAGGQQGGHQRITTGSGAGCGGGGNVLAAAAEPLQTSPHVLLKLQAEVERLHRDNEGLNGQLEAVLAQVDIIQRKNTAMKQLLLEACHAKGIHADMELLNVSLQHHRAQPMSEAQATHVAATVLGLNGGDVLATVQHLIGIALLRITEIQGQGQGHGRGQGQGHGHGHGHGHGQLQGHGQGQGQNQHQGFRRWGN</sequence>
<feature type="compositionally biased region" description="Gly residues" evidence="2">
    <location>
        <begin position="667"/>
        <end position="677"/>
    </location>
</feature>
<feature type="compositionally biased region" description="Polar residues" evidence="2">
    <location>
        <begin position="253"/>
        <end position="267"/>
    </location>
</feature>
<keyword evidence="1" id="KW-0175">Coiled coil</keyword>
<gene>
    <name evidence="3" type="ORF">Vafri_17574</name>
</gene>
<feature type="region of interest" description="Disordered" evidence="2">
    <location>
        <begin position="315"/>
        <end position="352"/>
    </location>
</feature>
<feature type="region of interest" description="Disordered" evidence="2">
    <location>
        <begin position="1"/>
        <end position="20"/>
    </location>
</feature>
<name>A0A8J4FA90_9CHLO</name>
<evidence type="ECO:0000256" key="2">
    <source>
        <dbReference type="SAM" id="MobiDB-lite"/>
    </source>
</evidence>
<feature type="coiled-coil region" evidence="1">
    <location>
        <begin position="536"/>
        <end position="563"/>
    </location>
</feature>
<keyword evidence="4" id="KW-1185">Reference proteome</keyword>
<dbReference type="Proteomes" id="UP000747399">
    <property type="component" value="Unassembled WGS sequence"/>
</dbReference>
<evidence type="ECO:0000313" key="4">
    <source>
        <dbReference type="Proteomes" id="UP000747399"/>
    </source>
</evidence>
<evidence type="ECO:0000256" key="1">
    <source>
        <dbReference type="SAM" id="Coils"/>
    </source>
</evidence>
<feature type="region of interest" description="Disordered" evidence="2">
    <location>
        <begin position="227"/>
        <end position="288"/>
    </location>
</feature>
<dbReference type="EMBL" id="BNCO01000058">
    <property type="protein sequence ID" value="GIL63523.1"/>
    <property type="molecule type" value="Genomic_DNA"/>
</dbReference>
<feature type="region of interest" description="Disordered" evidence="2">
    <location>
        <begin position="373"/>
        <end position="396"/>
    </location>
</feature>
<feature type="compositionally biased region" description="Basic residues" evidence="2">
    <location>
        <begin position="330"/>
        <end position="340"/>
    </location>
</feature>
<feature type="region of interest" description="Disordered" evidence="2">
    <location>
        <begin position="647"/>
        <end position="690"/>
    </location>
</feature>
<feature type="compositionally biased region" description="Gly residues" evidence="2">
    <location>
        <begin position="647"/>
        <end position="659"/>
    </location>
</feature>
<organism evidence="3 4">
    <name type="scientific">Volvox africanus</name>
    <dbReference type="NCBI Taxonomy" id="51714"/>
    <lineage>
        <taxon>Eukaryota</taxon>
        <taxon>Viridiplantae</taxon>
        <taxon>Chlorophyta</taxon>
        <taxon>core chlorophytes</taxon>
        <taxon>Chlorophyceae</taxon>
        <taxon>CS clade</taxon>
        <taxon>Chlamydomonadales</taxon>
        <taxon>Volvocaceae</taxon>
        <taxon>Volvox</taxon>
    </lineage>
</organism>
<reference evidence="3" key="1">
    <citation type="journal article" date="2021" name="Proc. Natl. Acad. Sci. U.S.A.">
        <title>Three genomes in the algal genus Volvox reveal the fate of a haploid sex-determining region after a transition to homothallism.</title>
        <authorList>
            <person name="Yamamoto K."/>
            <person name="Hamaji T."/>
            <person name="Kawai-Toyooka H."/>
            <person name="Matsuzaki R."/>
            <person name="Takahashi F."/>
            <person name="Nishimura Y."/>
            <person name="Kawachi M."/>
            <person name="Noguchi H."/>
            <person name="Minakuchi Y."/>
            <person name="Umen J.G."/>
            <person name="Toyoda A."/>
            <person name="Nozaki H."/>
        </authorList>
    </citation>
    <scope>NUCLEOTIDE SEQUENCE</scope>
    <source>
        <strain evidence="3">NIES-3780</strain>
    </source>
</reference>
<dbReference type="AlphaFoldDB" id="A0A8J4FA90"/>
<accession>A0A8J4FA90</accession>
<proteinExistence type="predicted"/>
<comment type="caution">
    <text evidence="3">The sequence shown here is derived from an EMBL/GenBank/DDBJ whole genome shotgun (WGS) entry which is preliminary data.</text>
</comment>
<evidence type="ECO:0000313" key="3">
    <source>
        <dbReference type="EMBL" id="GIL63523.1"/>
    </source>
</evidence>
<protein>
    <submittedName>
        <fullName evidence="3">Uncharacterized protein</fullName>
    </submittedName>
</protein>